<feature type="transmembrane region" description="Helical" evidence="1">
    <location>
        <begin position="46"/>
        <end position="65"/>
    </location>
</feature>
<name>A0A2G9V1U8_TELCI</name>
<protein>
    <submittedName>
        <fullName evidence="2">Uncharacterized protein</fullName>
    </submittedName>
</protein>
<dbReference type="OrthoDB" id="27934at2759"/>
<accession>A0A2G9V1U8</accession>
<dbReference type="EMBL" id="KZ345049">
    <property type="protein sequence ID" value="PIO76471.1"/>
    <property type="molecule type" value="Genomic_DNA"/>
</dbReference>
<evidence type="ECO:0000313" key="2">
    <source>
        <dbReference type="EMBL" id="PIO76471.1"/>
    </source>
</evidence>
<sequence>MAAEQSSDAAVPVALALAKLTVLFILEQINKNPMIQLLERYVGPSWDIVAMSILAGVPMIIFLRWRRGQHI</sequence>
<evidence type="ECO:0000313" key="3">
    <source>
        <dbReference type="Proteomes" id="UP000230423"/>
    </source>
</evidence>
<keyword evidence="1" id="KW-0472">Membrane</keyword>
<keyword evidence="3" id="KW-1185">Reference proteome</keyword>
<feature type="transmembrane region" description="Helical" evidence="1">
    <location>
        <begin position="9"/>
        <end position="26"/>
    </location>
</feature>
<proteinExistence type="predicted"/>
<organism evidence="2 3">
    <name type="scientific">Teladorsagia circumcincta</name>
    <name type="common">Brown stomach worm</name>
    <name type="synonym">Ostertagia circumcincta</name>
    <dbReference type="NCBI Taxonomy" id="45464"/>
    <lineage>
        <taxon>Eukaryota</taxon>
        <taxon>Metazoa</taxon>
        <taxon>Ecdysozoa</taxon>
        <taxon>Nematoda</taxon>
        <taxon>Chromadorea</taxon>
        <taxon>Rhabditida</taxon>
        <taxon>Rhabditina</taxon>
        <taxon>Rhabditomorpha</taxon>
        <taxon>Strongyloidea</taxon>
        <taxon>Trichostrongylidae</taxon>
        <taxon>Teladorsagia</taxon>
    </lineage>
</organism>
<dbReference type="AlphaFoldDB" id="A0A2G9V1U8"/>
<keyword evidence="1" id="KW-0812">Transmembrane</keyword>
<gene>
    <name evidence="2" type="ORF">TELCIR_01441</name>
</gene>
<evidence type="ECO:0000256" key="1">
    <source>
        <dbReference type="SAM" id="Phobius"/>
    </source>
</evidence>
<keyword evidence="1" id="KW-1133">Transmembrane helix</keyword>
<reference evidence="2 3" key="1">
    <citation type="submission" date="2015-09" db="EMBL/GenBank/DDBJ databases">
        <title>Draft genome of the parasitic nematode Teladorsagia circumcincta isolate WARC Sus (inbred).</title>
        <authorList>
            <person name="Mitreva M."/>
        </authorList>
    </citation>
    <scope>NUCLEOTIDE SEQUENCE [LARGE SCALE GENOMIC DNA]</scope>
    <source>
        <strain evidence="2 3">S</strain>
    </source>
</reference>
<dbReference type="Proteomes" id="UP000230423">
    <property type="component" value="Unassembled WGS sequence"/>
</dbReference>